<feature type="region of interest" description="Disordered" evidence="4">
    <location>
        <begin position="52"/>
        <end position="73"/>
    </location>
</feature>
<comment type="caution">
    <text evidence="5">The sequence shown here is derived from an EMBL/GenBank/DDBJ whole genome shotgun (WGS) entry which is preliminary data.</text>
</comment>
<dbReference type="Pfam" id="PF13855">
    <property type="entry name" value="LRR_8"/>
    <property type="match status" value="1"/>
</dbReference>
<keyword evidence="2" id="KW-0732">Signal</keyword>
<dbReference type="InterPro" id="IPR032675">
    <property type="entry name" value="LRR_dom_sf"/>
</dbReference>
<evidence type="ECO:0000313" key="6">
    <source>
        <dbReference type="Proteomes" id="UP000784294"/>
    </source>
</evidence>
<feature type="region of interest" description="Disordered" evidence="4">
    <location>
        <begin position="272"/>
        <end position="299"/>
    </location>
</feature>
<dbReference type="InterPro" id="IPR001611">
    <property type="entry name" value="Leu-rich_rpt"/>
</dbReference>
<keyword evidence="6" id="KW-1185">Reference proteome</keyword>
<protein>
    <recommendedName>
        <fullName evidence="7">LRRNT domain-containing protein</fullName>
    </recommendedName>
</protein>
<gene>
    <name evidence="5" type="ORF">PXEA_LOCUS31702</name>
</gene>
<evidence type="ECO:0000256" key="1">
    <source>
        <dbReference type="ARBA" id="ARBA00022614"/>
    </source>
</evidence>
<keyword evidence="1" id="KW-0433">Leucine-rich repeat</keyword>
<dbReference type="Proteomes" id="UP000784294">
    <property type="component" value="Unassembled WGS sequence"/>
</dbReference>
<dbReference type="GO" id="GO:0005615">
    <property type="term" value="C:extracellular space"/>
    <property type="evidence" value="ECO:0007669"/>
    <property type="project" value="TreeGrafter"/>
</dbReference>
<dbReference type="AlphaFoldDB" id="A0A448XJL4"/>
<proteinExistence type="predicted"/>
<dbReference type="SUPFAM" id="SSF52058">
    <property type="entry name" value="L domain-like"/>
    <property type="match status" value="1"/>
</dbReference>
<dbReference type="EMBL" id="CAAALY010257386">
    <property type="protein sequence ID" value="VEL38262.1"/>
    <property type="molecule type" value="Genomic_DNA"/>
</dbReference>
<dbReference type="Gene3D" id="3.80.10.10">
    <property type="entry name" value="Ribonuclease Inhibitor"/>
    <property type="match status" value="2"/>
</dbReference>
<reference evidence="5" key="1">
    <citation type="submission" date="2018-11" db="EMBL/GenBank/DDBJ databases">
        <authorList>
            <consortium name="Pathogen Informatics"/>
        </authorList>
    </citation>
    <scope>NUCLEOTIDE SEQUENCE</scope>
</reference>
<accession>A0A448XJL4</accession>
<evidence type="ECO:0000256" key="2">
    <source>
        <dbReference type="ARBA" id="ARBA00022729"/>
    </source>
</evidence>
<dbReference type="GO" id="GO:0031012">
    <property type="term" value="C:extracellular matrix"/>
    <property type="evidence" value="ECO:0007669"/>
    <property type="project" value="TreeGrafter"/>
</dbReference>
<evidence type="ECO:0000256" key="3">
    <source>
        <dbReference type="ARBA" id="ARBA00022737"/>
    </source>
</evidence>
<dbReference type="InterPro" id="IPR003591">
    <property type="entry name" value="Leu-rich_rpt_typical-subtyp"/>
</dbReference>
<evidence type="ECO:0000256" key="4">
    <source>
        <dbReference type="SAM" id="MobiDB-lite"/>
    </source>
</evidence>
<dbReference type="PANTHER" id="PTHR24373">
    <property type="entry name" value="SLIT RELATED LEUCINE-RICH REPEAT NEURONAL PROTEIN"/>
    <property type="match status" value="1"/>
</dbReference>
<keyword evidence="3" id="KW-0677">Repeat</keyword>
<dbReference type="PROSITE" id="PS51450">
    <property type="entry name" value="LRR"/>
    <property type="match status" value="1"/>
</dbReference>
<dbReference type="InterPro" id="IPR050328">
    <property type="entry name" value="Dev_Immune_Receptor"/>
</dbReference>
<dbReference type="OrthoDB" id="1574204at2759"/>
<dbReference type="PANTHER" id="PTHR24373:SF370">
    <property type="entry name" value="FISH-LIPS, ISOFORM E"/>
    <property type="match status" value="1"/>
</dbReference>
<sequence length="409" mass="45968">MPPTQTRVRTEMQLHVHHGLKSPDPKSRGILQLPSIHEHYPRQCPSREGIVHRKTRRNRDHHQQWQHSNSLKPSCPASLPTLSHSVAFDSSGHSHSCDATERTSAPSRLLTVLPLFSRSPLLLLHVPLLLTMLVWSQSATGQFVEPRLCNSICYCRSAEATVDCDMTDQVQGLPTNLPTGSLKLLVKQGQFTSPGRLTRANLTGLEQVEVLKIINSRLRSIQSKAFIDMVHLRSLDLSSNALTRLEPFTFAGLRLNSLHLQQQNFAQPALQEQTRQQRHSLRPSDGQEVEDDATGRQGGQGLRLHIDTFKGLAAKVVSLGQNGISRFDYDVFQSIQDLDRLVLSFNAIRSVNDARAVAYFQEAGRLLDLTGNPLECSCRLAWLVQRIPDWVRELPTLNLTCQFFEHVSK</sequence>
<organism evidence="5 6">
    <name type="scientific">Protopolystoma xenopodis</name>
    <dbReference type="NCBI Taxonomy" id="117903"/>
    <lineage>
        <taxon>Eukaryota</taxon>
        <taxon>Metazoa</taxon>
        <taxon>Spiralia</taxon>
        <taxon>Lophotrochozoa</taxon>
        <taxon>Platyhelminthes</taxon>
        <taxon>Monogenea</taxon>
        <taxon>Polyopisthocotylea</taxon>
        <taxon>Polystomatidea</taxon>
        <taxon>Polystomatidae</taxon>
        <taxon>Protopolystoma</taxon>
    </lineage>
</organism>
<dbReference type="SMART" id="SM00369">
    <property type="entry name" value="LRR_TYP"/>
    <property type="match status" value="2"/>
</dbReference>
<name>A0A448XJL4_9PLAT</name>
<evidence type="ECO:0000313" key="5">
    <source>
        <dbReference type="EMBL" id="VEL38262.1"/>
    </source>
</evidence>
<evidence type="ECO:0008006" key="7">
    <source>
        <dbReference type="Google" id="ProtNLM"/>
    </source>
</evidence>